<sequence length="154" mass="17473">MLLAFQRGMGTMTRWCLPTLYIINNDLRIVASKADDELEAVEGQRKKLEEAANVISKSFTYCITDRGVLHSSKKYGTYCMIGILFRVLPTDALFQKFQKTRQIYGDLATAIRIGDVKAFNVALNVSEPLLIRQGTYFAIEKAESIAIRQLFRKV</sequence>
<name>A0ABP9Y4M0_9FUNG</name>
<dbReference type="Proteomes" id="UP001476247">
    <property type="component" value="Unassembled WGS sequence"/>
</dbReference>
<evidence type="ECO:0000313" key="2">
    <source>
        <dbReference type="EMBL" id="GAA5801932.1"/>
    </source>
</evidence>
<keyword evidence="3" id="KW-1185">Reference proteome</keyword>
<proteinExistence type="predicted"/>
<evidence type="ECO:0000256" key="1">
    <source>
        <dbReference type="SAM" id="Coils"/>
    </source>
</evidence>
<reference evidence="2 3" key="1">
    <citation type="submission" date="2024-04" db="EMBL/GenBank/DDBJ databases">
        <title>genome sequences of Mucor flavus KT1a and Helicostylum pulchrum KT1b strains isolation_sourced from the surface of a dry-aged beef.</title>
        <authorList>
            <person name="Toyotome T."/>
            <person name="Hosono M."/>
            <person name="Torimaru M."/>
            <person name="Fukuda K."/>
            <person name="Mikami N."/>
        </authorList>
    </citation>
    <scope>NUCLEOTIDE SEQUENCE [LARGE SCALE GENOMIC DNA]</scope>
    <source>
        <strain evidence="2 3">KT1b</strain>
    </source>
</reference>
<gene>
    <name evidence="2" type="ORF">HPULCUR_007390</name>
</gene>
<dbReference type="PANTHER" id="PTHR12732:SF0">
    <property type="entry name" value="PCI DOMAIN-CONTAINING PROTEIN 2"/>
    <property type="match status" value="1"/>
</dbReference>
<dbReference type="InterPro" id="IPR045114">
    <property type="entry name" value="Csn12-like"/>
</dbReference>
<organism evidence="2 3">
    <name type="scientific">Helicostylum pulchrum</name>
    <dbReference type="NCBI Taxonomy" id="562976"/>
    <lineage>
        <taxon>Eukaryota</taxon>
        <taxon>Fungi</taxon>
        <taxon>Fungi incertae sedis</taxon>
        <taxon>Mucoromycota</taxon>
        <taxon>Mucoromycotina</taxon>
        <taxon>Mucoromycetes</taxon>
        <taxon>Mucorales</taxon>
        <taxon>Mucorineae</taxon>
        <taxon>Mucoraceae</taxon>
        <taxon>Helicostylum</taxon>
    </lineage>
</organism>
<feature type="coiled-coil region" evidence="1">
    <location>
        <begin position="31"/>
        <end position="58"/>
    </location>
</feature>
<accession>A0ABP9Y4M0</accession>
<comment type="caution">
    <text evidence="2">The sequence shown here is derived from an EMBL/GenBank/DDBJ whole genome shotgun (WGS) entry which is preliminary data.</text>
</comment>
<keyword evidence="1" id="KW-0175">Coiled coil</keyword>
<evidence type="ECO:0000313" key="3">
    <source>
        <dbReference type="Proteomes" id="UP001476247"/>
    </source>
</evidence>
<protein>
    <submittedName>
        <fullName evidence="2">Uncharacterized protein</fullName>
    </submittedName>
</protein>
<dbReference type="EMBL" id="BAABUJ010000020">
    <property type="protein sequence ID" value="GAA5801932.1"/>
    <property type="molecule type" value="Genomic_DNA"/>
</dbReference>
<dbReference type="PANTHER" id="PTHR12732">
    <property type="entry name" value="UNCHARACTERIZED PROTEASOME COMPONENT REGION PCI-CONTAINING"/>
    <property type="match status" value="1"/>
</dbReference>